<evidence type="ECO:0000256" key="1">
    <source>
        <dbReference type="ARBA" id="ARBA00004141"/>
    </source>
</evidence>
<feature type="transmembrane region" description="Helical" evidence="7">
    <location>
        <begin position="124"/>
        <end position="144"/>
    </location>
</feature>
<gene>
    <name evidence="9" type="primary">ebpl</name>
    <name evidence="9" type="ORF">RSOLAG1IB_00219</name>
</gene>
<feature type="transmembrane region" description="Helical" evidence="7">
    <location>
        <begin position="156"/>
        <end position="177"/>
    </location>
</feature>
<evidence type="ECO:0000313" key="9">
    <source>
        <dbReference type="EMBL" id="CEL51684.1"/>
    </source>
</evidence>
<dbReference type="AlphaFoldDB" id="A0A0B7F428"/>
<evidence type="ECO:0000256" key="6">
    <source>
        <dbReference type="PROSITE-ProRule" id="PRU01087"/>
    </source>
</evidence>
<evidence type="ECO:0000256" key="5">
    <source>
        <dbReference type="ARBA" id="ARBA00023136"/>
    </source>
</evidence>
<keyword evidence="5 6" id="KW-0472">Membrane</keyword>
<feature type="domain" description="EXPERA" evidence="8">
    <location>
        <begin position="64"/>
        <end position="210"/>
    </location>
</feature>
<dbReference type="InterPro" id="IPR033118">
    <property type="entry name" value="EXPERA"/>
</dbReference>
<dbReference type="STRING" id="1108050.A0A0B7F428"/>
<dbReference type="GO" id="GO:0016020">
    <property type="term" value="C:membrane"/>
    <property type="evidence" value="ECO:0007669"/>
    <property type="project" value="UniProtKB-SubCell"/>
</dbReference>
<proteinExistence type="inferred from homology"/>
<dbReference type="EMBL" id="LN679100">
    <property type="protein sequence ID" value="CEL51684.1"/>
    <property type="molecule type" value="Genomic_DNA"/>
</dbReference>
<evidence type="ECO:0000313" key="10">
    <source>
        <dbReference type="Proteomes" id="UP000059188"/>
    </source>
</evidence>
<dbReference type="GO" id="GO:0047750">
    <property type="term" value="F:cholestenol delta-isomerase activity"/>
    <property type="evidence" value="ECO:0007669"/>
    <property type="project" value="InterPro"/>
</dbReference>
<feature type="transmembrane region" description="Helical" evidence="7">
    <location>
        <begin position="189"/>
        <end position="211"/>
    </location>
</feature>
<evidence type="ECO:0000259" key="8">
    <source>
        <dbReference type="PROSITE" id="PS51751"/>
    </source>
</evidence>
<dbReference type="OrthoDB" id="58557at2759"/>
<sequence length="231" mass="26290">MTSRAELKASDKLSVVRLKPTHKLAMSEPLFTAVSFYSLAGVVAILGTAYVASNSLLRKNASFGERAAFVWLAFDALIHFIFEGSFLYYSTFGRTVNNGVGMFATMWREYARADFRWGTADETVVSLELLTVFGAGPLCCYILYQLVNNDLRRHYWIVVLCTAELYGGWMTFCPEWLTGSKNLRTDNFLYFWVYLMLMNLLWVFIPLWLMIDSYGFITAALQNQAKGAKTN</sequence>
<feature type="transmembrane region" description="Helical" evidence="7">
    <location>
        <begin position="69"/>
        <end position="89"/>
    </location>
</feature>
<comment type="similarity">
    <text evidence="2">Belongs to the EBP family.</text>
</comment>
<evidence type="ECO:0000256" key="4">
    <source>
        <dbReference type="ARBA" id="ARBA00022989"/>
    </source>
</evidence>
<keyword evidence="4 6" id="KW-1133">Transmembrane helix</keyword>
<name>A0A0B7F428_THACB</name>
<evidence type="ECO:0000256" key="3">
    <source>
        <dbReference type="ARBA" id="ARBA00022692"/>
    </source>
</evidence>
<dbReference type="Proteomes" id="UP000059188">
    <property type="component" value="Unassembled WGS sequence"/>
</dbReference>
<comment type="subcellular location">
    <subcellularLocation>
        <location evidence="1">Membrane</location>
        <topology evidence="1">Multi-pass membrane protein</topology>
    </subcellularLocation>
</comment>
<evidence type="ECO:0000256" key="2">
    <source>
        <dbReference type="ARBA" id="ARBA00008337"/>
    </source>
</evidence>
<dbReference type="PANTHER" id="PTHR14207">
    <property type="entry name" value="STEROL ISOMERASE"/>
    <property type="match status" value="1"/>
</dbReference>
<dbReference type="PROSITE" id="PS51751">
    <property type="entry name" value="EXPERA"/>
    <property type="match status" value="1"/>
</dbReference>
<keyword evidence="10" id="KW-1185">Reference proteome</keyword>
<evidence type="ECO:0000256" key="7">
    <source>
        <dbReference type="SAM" id="Phobius"/>
    </source>
</evidence>
<dbReference type="GO" id="GO:0016125">
    <property type="term" value="P:sterol metabolic process"/>
    <property type="evidence" value="ECO:0007669"/>
    <property type="project" value="InterPro"/>
</dbReference>
<protein>
    <recommendedName>
        <fullName evidence="8">EXPERA domain-containing protein</fullName>
    </recommendedName>
</protein>
<organism evidence="9 10">
    <name type="scientific">Thanatephorus cucumeris (strain AG1-IB / isolate 7/3/14)</name>
    <name type="common">Lettuce bottom rot fungus</name>
    <name type="synonym">Rhizoctonia solani</name>
    <dbReference type="NCBI Taxonomy" id="1108050"/>
    <lineage>
        <taxon>Eukaryota</taxon>
        <taxon>Fungi</taxon>
        <taxon>Dikarya</taxon>
        <taxon>Basidiomycota</taxon>
        <taxon>Agaricomycotina</taxon>
        <taxon>Agaricomycetes</taxon>
        <taxon>Cantharellales</taxon>
        <taxon>Ceratobasidiaceae</taxon>
        <taxon>Rhizoctonia</taxon>
        <taxon>Rhizoctonia solani AG-1</taxon>
    </lineage>
</organism>
<dbReference type="InterPro" id="IPR007905">
    <property type="entry name" value="EBP"/>
</dbReference>
<feature type="transmembrane region" description="Helical" evidence="7">
    <location>
        <begin position="36"/>
        <end position="57"/>
    </location>
</feature>
<reference evidence="9 10" key="1">
    <citation type="submission" date="2014-11" db="EMBL/GenBank/DDBJ databases">
        <authorList>
            <person name="Wibberg Daniel"/>
        </authorList>
    </citation>
    <scope>NUCLEOTIDE SEQUENCE [LARGE SCALE GENOMIC DNA]</scope>
    <source>
        <strain evidence="9">Rhizoctonia solani AG1-IB 7/3/14</strain>
    </source>
</reference>
<dbReference type="Pfam" id="PF05241">
    <property type="entry name" value="EBP"/>
    <property type="match status" value="1"/>
</dbReference>
<accession>A0A0B7F428</accession>
<dbReference type="GO" id="GO:0005783">
    <property type="term" value="C:endoplasmic reticulum"/>
    <property type="evidence" value="ECO:0007669"/>
    <property type="project" value="TreeGrafter"/>
</dbReference>
<dbReference type="PANTHER" id="PTHR14207:SF1">
    <property type="entry name" value="EMOPAMIL-BINDING PROTEIN-LIKE"/>
    <property type="match status" value="1"/>
</dbReference>
<keyword evidence="3 6" id="KW-0812">Transmembrane</keyword>